<evidence type="ECO:0000256" key="2">
    <source>
        <dbReference type="ARBA" id="ARBA00023125"/>
    </source>
</evidence>
<dbReference type="SUPFAM" id="SSF46894">
    <property type="entry name" value="C-terminal effector domain of the bipartite response regulators"/>
    <property type="match status" value="1"/>
</dbReference>
<dbReference type="PANTHER" id="PTHR44688">
    <property type="entry name" value="DNA-BINDING TRANSCRIPTIONAL ACTIVATOR DEVR_DOSR"/>
    <property type="match status" value="1"/>
</dbReference>
<sequence length="361" mass="40078">MSQSLEAFKKELERLERRTSSSHEYREAMISRLKDWIPFDAACCTTVDPYTLLSTGAIAGEGIEAIHARLFEYEYLHEDFNKYDDLVHRPVPVATLSGATEGELGRSGRYLAVLQPAGLGDEIRAALLAGGACWGYLTLFRAAEGSFFFQAAEEAFLAAAAPWIAQTLRRYTLSTPPEDIQGLQEEVGILVLSHELNPIASNGQARKWLSMLGEWEQLEPEILPSPVRAVCSRALAELTAEHQPSKAKICLRLPSGHYLGIAASILDESSGQVQLAVTFEPAQIADILPLIAESYGLSSREKEIVEQISKGLSTKELAHNLHISTYTVQDHLKSIFTKTRVTSRRELIWRLFSRYSSDKKA</sequence>
<comment type="caution">
    <text evidence="5">The sequence shown here is derived from an EMBL/GenBank/DDBJ whole genome shotgun (WGS) entry which is preliminary data.</text>
</comment>
<name>A0A850ER53_9BACL</name>
<dbReference type="PROSITE" id="PS50043">
    <property type="entry name" value="HTH_LUXR_2"/>
    <property type="match status" value="1"/>
</dbReference>
<dbReference type="Gene3D" id="1.10.10.10">
    <property type="entry name" value="Winged helix-like DNA-binding domain superfamily/Winged helix DNA-binding domain"/>
    <property type="match status" value="1"/>
</dbReference>
<dbReference type="PRINTS" id="PR00038">
    <property type="entry name" value="HTHLUXR"/>
</dbReference>
<dbReference type="SMART" id="SM00421">
    <property type="entry name" value="HTH_LUXR"/>
    <property type="match status" value="1"/>
</dbReference>
<gene>
    <name evidence="5" type="ORF">HPT30_18095</name>
</gene>
<evidence type="ECO:0000256" key="1">
    <source>
        <dbReference type="ARBA" id="ARBA00023015"/>
    </source>
</evidence>
<reference evidence="5" key="1">
    <citation type="submission" date="2020-06" db="EMBL/GenBank/DDBJ databases">
        <title>Paenibacillus sp. nov., isolated from soil.</title>
        <authorList>
            <person name="Seo Y.L."/>
        </authorList>
    </citation>
    <scope>NUCLEOTIDE SEQUENCE [LARGE SCALE GENOMIC DNA]</scope>
    <source>
        <strain evidence="5">JW14</strain>
    </source>
</reference>
<dbReference type="PANTHER" id="PTHR44688:SF16">
    <property type="entry name" value="DNA-BINDING TRANSCRIPTIONAL ACTIVATOR DEVR_DOSR"/>
    <property type="match status" value="1"/>
</dbReference>
<dbReference type="InterPro" id="IPR000792">
    <property type="entry name" value="Tscrpt_reg_LuxR_C"/>
</dbReference>
<organism evidence="5 6">
    <name type="scientific">Paenibacillus agri</name>
    <dbReference type="NCBI Taxonomy" id="2744309"/>
    <lineage>
        <taxon>Bacteria</taxon>
        <taxon>Bacillati</taxon>
        <taxon>Bacillota</taxon>
        <taxon>Bacilli</taxon>
        <taxon>Bacillales</taxon>
        <taxon>Paenibacillaceae</taxon>
        <taxon>Paenibacillus</taxon>
    </lineage>
</organism>
<dbReference type="EMBL" id="JABWCS010000213">
    <property type="protein sequence ID" value="NUU62260.1"/>
    <property type="molecule type" value="Genomic_DNA"/>
</dbReference>
<evidence type="ECO:0000313" key="6">
    <source>
        <dbReference type="Proteomes" id="UP000564806"/>
    </source>
</evidence>
<evidence type="ECO:0000313" key="5">
    <source>
        <dbReference type="EMBL" id="NUU62260.1"/>
    </source>
</evidence>
<dbReference type="GO" id="GO:0006355">
    <property type="term" value="P:regulation of DNA-templated transcription"/>
    <property type="evidence" value="ECO:0007669"/>
    <property type="project" value="InterPro"/>
</dbReference>
<dbReference type="InterPro" id="IPR036388">
    <property type="entry name" value="WH-like_DNA-bd_sf"/>
</dbReference>
<proteinExistence type="predicted"/>
<protein>
    <submittedName>
        <fullName evidence="5">Helix-turn-helix transcriptional regulator</fullName>
    </submittedName>
</protein>
<dbReference type="InterPro" id="IPR016032">
    <property type="entry name" value="Sig_transdc_resp-reg_C-effctor"/>
</dbReference>
<evidence type="ECO:0000259" key="4">
    <source>
        <dbReference type="PROSITE" id="PS50043"/>
    </source>
</evidence>
<dbReference type="GO" id="GO:0003677">
    <property type="term" value="F:DNA binding"/>
    <property type="evidence" value="ECO:0007669"/>
    <property type="project" value="UniProtKB-KW"/>
</dbReference>
<keyword evidence="6" id="KW-1185">Reference proteome</keyword>
<keyword evidence="3" id="KW-0804">Transcription</keyword>
<dbReference type="RefSeq" id="WP_175372745.1">
    <property type="nucleotide sequence ID" value="NZ_JABWCS010000213.1"/>
</dbReference>
<dbReference type="Proteomes" id="UP000564806">
    <property type="component" value="Unassembled WGS sequence"/>
</dbReference>
<accession>A0A850ER53</accession>
<evidence type="ECO:0000256" key="3">
    <source>
        <dbReference type="ARBA" id="ARBA00023163"/>
    </source>
</evidence>
<dbReference type="Pfam" id="PF00196">
    <property type="entry name" value="GerE"/>
    <property type="match status" value="1"/>
</dbReference>
<feature type="domain" description="HTH luxR-type" evidence="4">
    <location>
        <begin position="290"/>
        <end position="355"/>
    </location>
</feature>
<dbReference type="AlphaFoldDB" id="A0A850ER53"/>
<keyword evidence="1" id="KW-0805">Transcription regulation</keyword>
<keyword evidence="2" id="KW-0238">DNA-binding</keyword>
<dbReference type="CDD" id="cd06170">
    <property type="entry name" value="LuxR_C_like"/>
    <property type="match status" value="1"/>
</dbReference>